<evidence type="ECO:0000256" key="1">
    <source>
        <dbReference type="PROSITE-ProRule" id="PRU00024"/>
    </source>
</evidence>
<dbReference type="Proteomes" id="UP001195483">
    <property type="component" value="Unassembled WGS sequence"/>
</dbReference>
<feature type="compositionally biased region" description="Basic and acidic residues" evidence="3">
    <location>
        <begin position="539"/>
        <end position="570"/>
    </location>
</feature>
<keyword evidence="2" id="KW-0175">Coiled coil</keyword>
<feature type="region of interest" description="Disordered" evidence="3">
    <location>
        <begin position="993"/>
        <end position="1043"/>
    </location>
</feature>
<gene>
    <name evidence="5" type="ORF">CHS0354_002166</name>
</gene>
<feature type="compositionally biased region" description="Polar residues" evidence="3">
    <location>
        <begin position="581"/>
        <end position="597"/>
    </location>
</feature>
<feature type="region of interest" description="Disordered" evidence="3">
    <location>
        <begin position="742"/>
        <end position="958"/>
    </location>
</feature>
<keyword evidence="6" id="KW-1185">Reference proteome</keyword>
<feature type="compositionally biased region" description="Basic and acidic residues" evidence="3">
    <location>
        <begin position="1124"/>
        <end position="1136"/>
    </location>
</feature>
<dbReference type="EMBL" id="JAEAOA010000192">
    <property type="protein sequence ID" value="KAK3578595.1"/>
    <property type="molecule type" value="Genomic_DNA"/>
</dbReference>
<dbReference type="InterPro" id="IPR000315">
    <property type="entry name" value="Znf_B-box"/>
</dbReference>
<reference evidence="5" key="3">
    <citation type="submission" date="2023-05" db="EMBL/GenBank/DDBJ databases">
        <authorList>
            <person name="Smith C.H."/>
        </authorList>
    </citation>
    <scope>NUCLEOTIDE SEQUENCE</scope>
    <source>
        <strain evidence="5">CHS0354</strain>
        <tissue evidence="5">Mantle</tissue>
    </source>
</reference>
<feature type="compositionally biased region" description="Polar residues" evidence="3">
    <location>
        <begin position="523"/>
        <end position="537"/>
    </location>
</feature>
<dbReference type="AlphaFoldDB" id="A0AAE0VJ37"/>
<feature type="compositionally biased region" description="Polar residues" evidence="3">
    <location>
        <begin position="390"/>
        <end position="406"/>
    </location>
</feature>
<organism evidence="5 6">
    <name type="scientific">Potamilus streckersoni</name>
    <dbReference type="NCBI Taxonomy" id="2493646"/>
    <lineage>
        <taxon>Eukaryota</taxon>
        <taxon>Metazoa</taxon>
        <taxon>Spiralia</taxon>
        <taxon>Lophotrochozoa</taxon>
        <taxon>Mollusca</taxon>
        <taxon>Bivalvia</taxon>
        <taxon>Autobranchia</taxon>
        <taxon>Heteroconchia</taxon>
        <taxon>Palaeoheterodonta</taxon>
        <taxon>Unionida</taxon>
        <taxon>Unionoidea</taxon>
        <taxon>Unionidae</taxon>
        <taxon>Ambleminae</taxon>
        <taxon>Lampsilini</taxon>
        <taxon>Potamilus</taxon>
    </lineage>
</organism>
<dbReference type="PROSITE" id="PS50119">
    <property type="entry name" value="ZF_BBOX"/>
    <property type="match status" value="1"/>
</dbReference>
<protein>
    <recommendedName>
        <fullName evidence="4">B box-type domain-containing protein</fullName>
    </recommendedName>
</protein>
<feature type="coiled-coil region" evidence="2">
    <location>
        <begin position="15"/>
        <end position="60"/>
    </location>
</feature>
<dbReference type="Gene3D" id="4.10.830.40">
    <property type="match status" value="1"/>
</dbReference>
<feature type="domain" description="B box-type" evidence="4">
    <location>
        <begin position="132"/>
        <end position="178"/>
    </location>
</feature>
<feature type="compositionally biased region" description="Polar residues" evidence="3">
    <location>
        <begin position="494"/>
        <end position="507"/>
    </location>
</feature>
<reference evidence="5" key="2">
    <citation type="journal article" date="2021" name="Genome Biol. Evol.">
        <title>Developing a high-quality reference genome for a parasitic bivalve with doubly uniparental inheritance (Bivalvia: Unionida).</title>
        <authorList>
            <person name="Smith C.H."/>
        </authorList>
    </citation>
    <scope>NUCLEOTIDE SEQUENCE</scope>
    <source>
        <strain evidence="5">CHS0354</strain>
        <tissue evidence="5">Mantle</tissue>
    </source>
</reference>
<feature type="compositionally biased region" description="Basic and acidic residues" evidence="3">
    <location>
        <begin position="883"/>
        <end position="897"/>
    </location>
</feature>
<feature type="compositionally biased region" description="Basic residues" evidence="3">
    <location>
        <begin position="571"/>
        <end position="580"/>
    </location>
</feature>
<evidence type="ECO:0000256" key="2">
    <source>
        <dbReference type="SAM" id="Coils"/>
    </source>
</evidence>
<dbReference type="CDD" id="cd19818">
    <property type="entry name" value="Bbox1_ZBBX"/>
    <property type="match status" value="1"/>
</dbReference>
<feature type="compositionally biased region" description="Polar residues" evidence="3">
    <location>
        <begin position="866"/>
        <end position="881"/>
    </location>
</feature>
<dbReference type="Pfam" id="PF22586">
    <property type="entry name" value="ANCHR-like_BBOX"/>
    <property type="match status" value="1"/>
</dbReference>
<feature type="compositionally biased region" description="Polar residues" evidence="3">
    <location>
        <begin position="477"/>
        <end position="486"/>
    </location>
</feature>
<dbReference type="PANTHER" id="PTHR28634:SF1">
    <property type="entry name" value="ZINC FINGER B-BOX DOMAIN-CONTAINING PROTEIN 1"/>
    <property type="match status" value="1"/>
</dbReference>
<dbReference type="GO" id="GO:0008270">
    <property type="term" value="F:zinc ion binding"/>
    <property type="evidence" value="ECO:0007669"/>
    <property type="project" value="UniProtKB-KW"/>
</dbReference>
<feature type="region of interest" description="Disordered" evidence="3">
    <location>
        <begin position="645"/>
        <end position="668"/>
    </location>
</feature>
<accession>A0AAE0VJ37</accession>
<proteinExistence type="predicted"/>
<feature type="compositionally biased region" description="Low complexity" evidence="3">
    <location>
        <begin position="656"/>
        <end position="666"/>
    </location>
</feature>
<evidence type="ECO:0000313" key="5">
    <source>
        <dbReference type="EMBL" id="KAK3578595.1"/>
    </source>
</evidence>
<keyword evidence="1" id="KW-0479">Metal-binding</keyword>
<dbReference type="PANTHER" id="PTHR28634">
    <property type="entry name" value="ZINC FINGER B-BOX DOMAIN-CONTAINING PROTEIN 1"/>
    <property type="match status" value="1"/>
</dbReference>
<feature type="region of interest" description="Disordered" evidence="3">
    <location>
        <begin position="1103"/>
        <end position="1158"/>
    </location>
</feature>
<keyword evidence="1" id="KW-0862">Zinc</keyword>
<evidence type="ECO:0000313" key="6">
    <source>
        <dbReference type="Proteomes" id="UP001195483"/>
    </source>
</evidence>
<reference evidence="5" key="1">
    <citation type="journal article" date="2021" name="Genome Biol. Evol.">
        <title>A High-Quality Reference Genome for a Parasitic Bivalve with Doubly Uniparental Inheritance (Bivalvia: Unionida).</title>
        <authorList>
            <person name="Smith C.H."/>
        </authorList>
    </citation>
    <scope>NUCLEOTIDE SEQUENCE</scope>
    <source>
        <strain evidence="5">CHS0354</strain>
    </source>
</reference>
<feature type="region of interest" description="Disordered" evidence="3">
    <location>
        <begin position="370"/>
        <end position="406"/>
    </location>
</feature>
<feature type="region of interest" description="Disordered" evidence="3">
    <location>
        <begin position="425"/>
        <end position="631"/>
    </location>
</feature>
<feature type="compositionally biased region" description="Basic and acidic residues" evidence="3">
    <location>
        <begin position="801"/>
        <end position="820"/>
    </location>
</feature>
<feature type="region of interest" description="Disordered" evidence="3">
    <location>
        <begin position="180"/>
        <end position="248"/>
    </location>
</feature>
<feature type="compositionally biased region" description="Basic and acidic residues" evidence="3">
    <location>
        <begin position="833"/>
        <end position="847"/>
    </location>
</feature>
<sequence length="1158" mass="129011">MSGFNLSTKKEDVSTRLKSQNIKRAKEETKKLELESKKMEERLLELRLAMEREKEERERQGGGFWKAGQTGSLTTYATDVLQKSTKSPRGSKGKKKILLLKDKPLDIPERSTQPGTMAFIAQKGLSTPRDKPKGAKCGQCEERPAAVSCLQCTEDYCAGCFASFHLKGALKKHRSVPISATGPRQCFASPRPTPPHSERKSEQLSADGATSPYTPNITDNRIDRNGPEGASGSFDGNDPLHEAYNEEESAASFQEALLAWRGEQPHVAARNLPHQSPRVVYSPVRTPVVNVDTATTTTEVNAPEIEVKFNTHSLSYAEKLMLKKHRRMDLESLSTPRVSDMEIMDIEDGDFDEEDRVSFRALYDAVVSTSQPTAIKSRDDHSFSVEEISESTSQQNVEQTSTYTVEESSEISSWKIDALIEMSLSKSEPKNNSTAPANSPTPPSEKPPSSGRNRRKKSARQFSASFKTDIDIEKSDTSFTERTNFNADVDKSKYSVSNVISRFSASPISVKEDMQISVAGKQPHSSTKSKPQYTNFTLEYDKDEPVTEERPDSSKTSKPKSEKSRPESAKSRPHTGKRANSRQSGHSRPTSSASSRAGSRLNKESPGILTKAPSSALQEVARIPTTGHTYHSGNLEDFFMAGGVKPSPQDRVMTPSSTRSTSAQSRSDVKVSYQLYSMAPKSWKPDRSTTENVSLDSIDNEVAQEERSDSVMAYHAMSEQIVSEMTENLVQRIVSTYGENFGEYPFTDEDRPLSATQGYDVSRPSTMRSLRLSDGSESTKFSTRDPQSRLSQRNLGSPRDIQSRQSDRKTPSRLSARDVPSRQSASDVPLRQSAKDTPSKQSARDIPSRQSAIDIPSRQSVRDISSRQSTIDIPSRQSANDLQMRESYQDITARESSRNLTLNKSFKSRTPRQSENEMTPVQSAIYIGSRQSNRNEAVDQSLRDSNVSQQSLRDLSTNHSAQAVTLRNNDRNILSRISMNEVNNDSIQYEEEITPRQVSHSGTPRYGVHSATSRSARNTPIPDQVPSRAKTFHGDEESGRQSRAVVMEGTDLSVYDEFGQKEISNKDDEETLDKLEWELASESGRITADGKISRMDLPEDISDVSVNSSQESFRSLSRLSQTDHGYDINSKLRKDELVDDDEDDENRSLDEEEVRALD</sequence>
<dbReference type="InterPro" id="IPR037688">
    <property type="entry name" value="ZBBX"/>
</dbReference>
<feature type="compositionally biased region" description="Polar residues" evidence="3">
    <location>
        <begin position="754"/>
        <end position="768"/>
    </location>
</feature>
<feature type="compositionally biased region" description="Polar residues" evidence="3">
    <location>
        <begin position="911"/>
        <end position="922"/>
    </location>
</feature>
<comment type="caution">
    <text evidence="5">The sequence shown here is derived from an EMBL/GenBank/DDBJ whole genome shotgun (WGS) entry which is preliminary data.</text>
</comment>
<evidence type="ECO:0000259" key="4">
    <source>
        <dbReference type="PROSITE" id="PS50119"/>
    </source>
</evidence>
<feature type="compositionally biased region" description="Polar residues" evidence="3">
    <location>
        <begin position="1104"/>
        <end position="1123"/>
    </location>
</feature>
<feature type="compositionally biased region" description="Polar residues" evidence="3">
    <location>
        <begin position="943"/>
        <end position="958"/>
    </location>
</feature>
<keyword evidence="1" id="KW-0863">Zinc-finger</keyword>
<evidence type="ECO:0000256" key="3">
    <source>
        <dbReference type="SAM" id="MobiDB-lite"/>
    </source>
</evidence>
<feature type="compositionally biased region" description="Basic and acidic residues" evidence="3">
    <location>
        <begin position="1146"/>
        <end position="1158"/>
    </location>
</feature>
<name>A0AAE0VJ37_9BIVA</name>